<dbReference type="EMBL" id="JAROYP010000008">
    <property type="protein sequence ID" value="MDH5162125.1"/>
    <property type="molecule type" value="Genomic_DNA"/>
</dbReference>
<feature type="transmembrane region" description="Helical" evidence="3">
    <location>
        <begin position="43"/>
        <end position="62"/>
    </location>
</feature>
<gene>
    <name evidence="5" type="ORF">P5X88_14420</name>
</gene>
<evidence type="ECO:0000313" key="5">
    <source>
        <dbReference type="EMBL" id="MDH5162125.1"/>
    </source>
</evidence>
<keyword evidence="1 2" id="KW-0807">Transducer</keyword>
<reference evidence="5" key="1">
    <citation type="submission" date="2023-03" db="EMBL/GenBank/DDBJ databases">
        <title>Bacterial isolates from washroom surfaces on a university campus.</title>
        <authorList>
            <person name="Holman D.B."/>
            <person name="Gzyl K.E."/>
            <person name="Taheri A.E."/>
        </authorList>
    </citation>
    <scope>NUCLEOTIDE SEQUENCE</scope>
    <source>
        <strain evidence="5">RD03</strain>
    </source>
</reference>
<dbReference type="RefSeq" id="WP_251338586.1">
    <property type="nucleotide sequence ID" value="NZ_JAMATW010000003.1"/>
</dbReference>
<proteinExistence type="predicted"/>
<dbReference type="Proteomes" id="UP001159179">
    <property type="component" value="Unassembled WGS sequence"/>
</dbReference>
<evidence type="ECO:0000256" key="2">
    <source>
        <dbReference type="PROSITE-ProRule" id="PRU00284"/>
    </source>
</evidence>
<evidence type="ECO:0000256" key="3">
    <source>
        <dbReference type="SAM" id="Phobius"/>
    </source>
</evidence>
<keyword evidence="3" id="KW-0812">Transmembrane</keyword>
<protein>
    <submittedName>
        <fullName evidence="5">Methyl-accepting chemotaxis protein</fullName>
    </submittedName>
</protein>
<feature type="transmembrane region" description="Helical" evidence="3">
    <location>
        <begin position="99"/>
        <end position="132"/>
    </location>
</feature>
<dbReference type="Pfam" id="PF00015">
    <property type="entry name" value="MCPsignal"/>
    <property type="match status" value="1"/>
</dbReference>
<name>A0AAW6SV08_9BACI</name>
<dbReference type="GO" id="GO:0007165">
    <property type="term" value="P:signal transduction"/>
    <property type="evidence" value="ECO:0007669"/>
    <property type="project" value="UniProtKB-KW"/>
</dbReference>
<feature type="transmembrane region" description="Helical" evidence="3">
    <location>
        <begin position="138"/>
        <end position="156"/>
    </location>
</feature>
<dbReference type="PANTHER" id="PTHR32089:SF112">
    <property type="entry name" value="LYSOZYME-LIKE PROTEIN-RELATED"/>
    <property type="match status" value="1"/>
</dbReference>
<accession>A0AAW6SV08</accession>
<evidence type="ECO:0000313" key="6">
    <source>
        <dbReference type="Proteomes" id="UP001159179"/>
    </source>
</evidence>
<keyword evidence="3" id="KW-1133">Transmembrane helix</keyword>
<dbReference type="PROSITE" id="PS50111">
    <property type="entry name" value="CHEMOTAXIS_TRANSDUC_2"/>
    <property type="match status" value="1"/>
</dbReference>
<organism evidence="5 6">
    <name type="scientific">Heyndrickxia oleronia</name>
    <dbReference type="NCBI Taxonomy" id="38875"/>
    <lineage>
        <taxon>Bacteria</taxon>
        <taxon>Bacillati</taxon>
        <taxon>Bacillota</taxon>
        <taxon>Bacilli</taxon>
        <taxon>Bacillales</taxon>
        <taxon>Bacillaceae</taxon>
        <taxon>Heyndrickxia</taxon>
    </lineage>
</organism>
<sequence length="484" mass="53663">MDIQTVLYENYRKKNHLSFIMIVISVLLGTAADLALGSGLMITLITLIGGAVVIAIIGILHFSKKLVFQLPYFSVIGVSLVVALIMFMSPTDQNIFLIYYLLVFAALYLNQIVFTVGFIISTVILVTFYIVNQDVLNTNLQFSLLMYALAVIVLFFQNKISNQLQKSVNELQNQVQLSLQKEQQQRVVLVDNTQIIAKNLAEIQSQSQTNHESTYEMNVAIQEVAKGAQVQSDSISDILAAVENTNTMVVNMIEKVEEITEQSSLTNSKSVQGREQSQKLHTQMKEFKQFISKMTNELTQLSGNVSQSLKSLESIQQINSQTNLLALNASIEAARAGEAGKGFSVVAQEIRKLAETTEKTANEVSTSLNQINMSNEGTQLQMQQIAMKMEENIKETELTTTIFSEIEGAIQRLSSEVYAFSTVANQIGEDTSSIDRTMNEFAAVLEQASASLEEVSATVQSQTERNAVLNRLIVETNEAIHKLQ</sequence>
<dbReference type="GO" id="GO:0016020">
    <property type="term" value="C:membrane"/>
    <property type="evidence" value="ECO:0007669"/>
    <property type="project" value="InterPro"/>
</dbReference>
<feature type="domain" description="Methyl-accepting transducer" evidence="4">
    <location>
        <begin position="206"/>
        <end position="456"/>
    </location>
</feature>
<feature type="transmembrane region" description="Helical" evidence="3">
    <location>
        <begin position="17"/>
        <end position="36"/>
    </location>
</feature>
<dbReference type="InterPro" id="IPR004089">
    <property type="entry name" value="MCPsignal_dom"/>
</dbReference>
<comment type="caution">
    <text evidence="5">The sequence shown here is derived from an EMBL/GenBank/DDBJ whole genome shotgun (WGS) entry which is preliminary data.</text>
</comment>
<feature type="transmembrane region" description="Helical" evidence="3">
    <location>
        <begin position="68"/>
        <end position="87"/>
    </location>
</feature>
<dbReference type="SMART" id="SM00283">
    <property type="entry name" value="MA"/>
    <property type="match status" value="1"/>
</dbReference>
<dbReference type="PANTHER" id="PTHR32089">
    <property type="entry name" value="METHYL-ACCEPTING CHEMOTAXIS PROTEIN MCPB"/>
    <property type="match status" value="1"/>
</dbReference>
<dbReference type="Gene3D" id="1.10.287.950">
    <property type="entry name" value="Methyl-accepting chemotaxis protein"/>
    <property type="match status" value="1"/>
</dbReference>
<dbReference type="AlphaFoldDB" id="A0AAW6SV08"/>
<evidence type="ECO:0000259" key="4">
    <source>
        <dbReference type="PROSITE" id="PS50111"/>
    </source>
</evidence>
<keyword evidence="3" id="KW-0472">Membrane</keyword>
<evidence type="ECO:0000256" key="1">
    <source>
        <dbReference type="ARBA" id="ARBA00023224"/>
    </source>
</evidence>
<dbReference type="SUPFAM" id="SSF58104">
    <property type="entry name" value="Methyl-accepting chemotaxis protein (MCP) signaling domain"/>
    <property type="match status" value="1"/>
</dbReference>